<reference evidence="15 16" key="1">
    <citation type="journal article" date="2016" name="PLoS Pathog.">
        <title>Biosynthesis of antibiotic leucinostatins in bio-control fungus Purpureocillium lilacinum and their inhibition on phytophthora revealed by genome mining.</title>
        <authorList>
            <person name="Wang G."/>
            <person name="Liu Z."/>
            <person name="Lin R."/>
            <person name="Li E."/>
            <person name="Mao Z."/>
            <person name="Ling J."/>
            <person name="Yang Y."/>
            <person name="Yin W.B."/>
            <person name="Xie B."/>
        </authorList>
    </citation>
    <scope>NUCLEOTIDE SEQUENCE [LARGE SCALE GENOMIC DNA]</scope>
    <source>
        <strain evidence="15">170</strain>
    </source>
</reference>
<dbReference type="EC" id="2.4.1.122" evidence="4"/>
<evidence type="ECO:0000256" key="2">
    <source>
        <dbReference type="ARBA" id="ARBA00004922"/>
    </source>
</evidence>
<dbReference type="Proteomes" id="UP000078397">
    <property type="component" value="Unassembled WGS sequence"/>
</dbReference>
<evidence type="ECO:0000256" key="4">
    <source>
        <dbReference type="ARBA" id="ARBA00012557"/>
    </source>
</evidence>
<accession>A0A179G336</accession>
<dbReference type="InterPro" id="IPR003609">
    <property type="entry name" value="Pan_app"/>
</dbReference>
<dbReference type="Gene3D" id="3.50.4.10">
    <property type="entry name" value="Hepatocyte Growth Factor"/>
    <property type="match status" value="1"/>
</dbReference>
<dbReference type="InterPro" id="IPR003378">
    <property type="entry name" value="Fringe-like_glycosylTrfase"/>
</dbReference>
<dbReference type="GO" id="GO:0000166">
    <property type="term" value="F:nucleotide binding"/>
    <property type="evidence" value="ECO:0007669"/>
    <property type="project" value="UniProtKB-KW"/>
</dbReference>
<dbReference type="KEGG" id="pchm:VFPPC_12747"/>
<dbReference type="InterPro" id="IPR026050">
    <property type="entry name" value="C1GALT1/C1GALT1_chp1"/>
</dbReference>
<keyword evidence="9" id="KW-0735">Signal-anchor</keyword>
<feature type="signal peptide" evidence="12">
    <location>
        <begin position="1"/>
        <end position="22"/>
    </location>
</feature>
<dbReference type="GeneID" id="28854518"/>
<evidence type="ECO:0000256" key="5">
    <source>
        <dbReference type="ARBA" id="ARBA00022676"/>
    </source>
</evidence>
<dbReference type="PANTHER" id="PTHR23033:SF40">
    <property type="entry name" value="APPLE DOMAIN-CONTAINING PROTEIN"/>
    <property type="match status" value="1"/>
</dbReference>
<feature type="domain" description="Apple" evidence="13">
    <location>
        <begin position="365"/>
        <end position="408"/>
    </location>
</feature>
<evidence type="ECO:0000259" key="13">
    <source>
        <dbReference type="Pfam" id="PF00024"/>
    </source>
</evidence>
<keyword evidence="16" id="KW-1185">Reference proteome</keyword>
<evidence type="ECO:0000256" key="7">
    <source>
        <dbReference type="ARBA" id="ARBA00022692"/>
    </source>
</evidence>
<comment type="subcellular location">
    <subcellularLocation>
        <location evidence="1">Membrane</location>
        <topology evidence="1">Single-pass type II membrane protein</topology>
    </subcellularLocation>
</comment>
<keyword evidence="10" id="KW-1133">Transmembrane helix</keyword>
<evidence type="ECO:0000256" key="10">
    <source>
        <dbReference type="ARBA" id="ARBA00022989"/>
    </source>
</evidence>
<keyword evidence="12" id="KW-0732">Signal</keyword>
<evidence type="ECO:0000256" key="1">
    <source>
        <dbReference type="ARBA" id="ARBA00004606"/>
    </source>
</evidence>
<dbReference type="Pfam" id="PF02434">
    <property type="entry name" value="Fringe"/>
    <property type="match status" value="1"/>
</dbReference>
<dbReference type="GO" id="GO:0016020">
    <property type="term" value="C:membrane"/>
    <property type="evidence" value="ECO:0007669"/>
    <property type="project" value="UniProtKB-SubCell"/>
</dbReference>
<evidence type="ECO:0000256" key="8">
    <source>
        <dbReference type="ARBA" id="ARBA00022741"/>
    </source>
</evidence>
<organism evidence="15 16">
    <name type="scientific">Pochonia chlamydosporia 170</name>
    <dbReference type="NCBI Taxonomy" id="1380566"/>
    <lineage>
        <taxon>Eukaryota</taxon>
        <taxon>Fungi</taxon>
        <taxon>Dikarya</taxon>
        <taxon>Ascomycota</taxon>
        <taxon>Pezizomycotina</taxon>
        <taxon>Sordariomycetes</taxon>
        <taxon>Hypocreomycetidae</taxon>
        <taxon>Hypocreales</taxon>
        <taxon>Clavicipitaceae</taxon>
        <taxon>Pochonia</taxon>
    </lineage>
</organism>
<feature type="chain" id="PRO_5008102284" description="N-acetylgalactosaminide beta-1,3-galactosyltransferase" evidence="12">
    <location>
        <begin position="23"/>
        <end position="442"/>
    </location>
</feature>
<comment type="similarity">
    <text evidence="3">Belongs to the glycosyltransferase 31 family. Beta3-Gal-T subfamily.</text>
</comment>
<comment type="caution">
    <text evidence="15">The sequence shown here is derived from an EMBL/GenBank/DDBJ whole genome shotgun (WGS) entry which is preliminary data.</text>
</comment>
<dbReference type="STRING" id="1380566.A0A179G336"/>
<evidence type="ECO:0000256" key="12">
    <source>
        <dbReference type="SAM" id="SignalP"/>
    </source>
</evidence>
<keyword evidence="5" id="KW-0328">Glycosyltransferase</keyword>
<feature type="domain" description="Fringe-like glycosyltransferase" evidence="14">
    <location>
        <begin position="164"/>
        <end position="254"/>
    </location>
</feature>
<proteinExistence type="inferred from homology"/>
<gene>
    <name evidence="15" type="ORF">VFPPC_12747</name>
</gene>
<dbReference type="Gene3D" id="3.90.550.50">
    <property type="match status" value="1"/>
</dbReference>
<keyword evidence="6" id="KW-0808">Transferase</keyword>
<evidence type="ECO:0000259" key="14">
    <source>
        <dbReference type="Pfam" id="PF02434"/>
    </source>
</evidence>
<dbReference type="RefSeq" id="XP_018148349.1">
    <property type="nucleotide sequence ID" value="XM_018290524.1"/>
</dbReference>
<comment type="pathway">
    <text evidence="2">Protein modification; protein glycosylation.</text>
</comment>
<dbReference type="PANTHER" id="PTHR23033">
    <property type="entry name" value="BETA1,3-GALACTOSYLTRANSFERASE"/>
    <property type="match status" value="1"/>
</dbReference>
<evidence type="ECO:0000256" key="9">
    <source>
        <dbReference type="ARBA" id="ARBA00022968"/>
    </source>
</evidence>
<evidence type="ECO:0000256" key="6">
    <source>
        <dbReference type="ARBA" id="ARBA00022679"/>
    </source>
</evidence>
<keyword evidence="7" id="KW-0812">Transmembrane</keyword>
<keyword evidence="11" id="KW-0472">Membrane</keyword>
<name>A0A179G336_METCM</name>
<protein>
    <recommendedName>
        <fullName evidence="4">N-acetylgalactosaminide beta-1,3-galactosyltransferase</fullName>
        <ecNumber evidence="4">2.4.1.122</ecNumber>
    </recommendedName>
</protein>
<dbReference type="AlphaFoldDB" id="A0A179G336"/>
<dbReference type="GO" id="GO:0016263">
    <property type="term" value="F:glycoprotein-N-acetylgalactosamine 3-beta-galactosyltransferase activity"/>
    <property type="evidence" value="ECO:0007669"/>
    <property type="project" value="UniProtKB-EC"/>
</dbReference>
<evidence type="ECO:0000256" key="11">
    <source>
        <dbReference type="ARBA" id="ARBA00023136"/>
    </source>
</evidence>
<sequence length="442" mass="49216">MALVLLTVVYITLPPDSPTVLAVRFNTARVKALLRFSHRDAWLRRPPRYPVHLPSEVGYLIKTGYGTRHRVKEQLDAFAVKGGVLGDEGRDYLVVGDWEGNRTEELGARVIDAVGLVMGDERVRGFEEHVRFGKYRSLRAAVEAGDERRAGELGAKFGWELDALKFIMGMELAYKRMPHKKWYAILDDDTFVVRESLELLLGRLDPGKAWYLGNAVGDYKARFAHGGSGVLISGEAMRMLFGRGDVVREAYVRSLDEVWGDRLVARTLLRMGVYLDEQFSHYFNGEAPDLTRIRADGACSPIVSFHGLRTPGAMVKAARALGRMKEPVLWGQLWGLFGRDALESYGEESTALRDGHDHVGPGGEEEVRVWRGIKTAQDCQRKCRGTGRGTGGCLAWTYYTESRECRGSPWFIVGSPRTEVGTVSGINWSGARAAFHECSLSG</sequence>
<dbReference type="Pfam" id="PF00024">
    <property type="entry name" value="PAN_1"/>
    <property type="match status" value="1"/>
</dbReference>
<evidence type="ECO:0000313" key="16">
    <source>
        <dbReference type="Proteomes" id="UP000078397"/>
    </source>
</evidence>
<keyword evidence="8" id="KW-0547">Nucleotide-binding</keyword>
<dbReference type="OrthoDB" id="414175at2759"/>
<evidence type="ECO:0000256" key="3">
    <source>
        <dbReference type="ARBA" id="ARBA00006462"/>
    </source>
</evidence>
<evidence type="ECO:0000313" key="15">
    <source>
        <dbReference type="EMBL" id="OAQ72266.1"/>
    </source>
</evidence>
<dbReference type="EMBL" id="LSBJ02000001">
    <property type="protein sequence ID" value="OAQ72266.1"/>
    <property type="molecule type" value="Genomic_DNA"/>
</dbReference>